<dbReference type="InterPro" id="IPR020476">
    <property type="entry name" value="Nudix_hydrolase"/>
</dbReference>
<dbReference type="InterPro" id="IPR051325">
    <property type="entry name" value="Nudix_hydrolase_domain"/>
</dbReference>
<evidence type="ECO:0000259" key="2">
    <source>
        <dbReference type="PROSITE" id="PS51462"/>
    </source>
</evidence>
<dbReference type="RefSeq" id="WP_014670955.1">
    <property type="nucleotide sequence ID" value="NZ_KQ948359.1"/>
</dbReference>
<feature type="domain" description="Nudix hydrolase" evidence="2">
    <location>
        <begin position="16"/>
        <end position="150"/>
    </location>
</feature>
<dbReference type="SUPFAM" id="SSF55811">
    <property type="entry name" value="Nudix"/>
    <property type="match status" value="1"/>
</dbReference>
<evidence type="ECO:0000313" key="3">
    <source>
        <dbReference type="EMBL" id="KUN23106.1"/>
    </source>
</evidence>
<dbReference type="EMBL" id="LMWP01000026">
    <property type="protein sequence ID" value="KUN23106.1"/>
    <property type="molecule type" value="Genomic_DNA"/>
</dbReference>
<dbReference type="PANTHER" id="PTHR21340:SF0">
    <property type="entry name" value="BIS(5'-NUCLEOSYL)-TETRAPHOSPHATASE [ASYMMETRICAL]"/>
    <property type="match status" value="1"/>
</dbReference>
<sequence length="168" mass="19008">MSRVWLPPEEYAEQLMKATGFACVHFTDERDRPVQLHSRYSPAHPWHMPGGTMEPGERPWETAVRECHEETGITVSGPPRLLAAVYGLPGEEWPYSTMGLIFDGGRLSDAQIQGITLDPEEHDEFRVLPLEAWGPLMPAQDFARLNAVTKARRTGVAEYFDTWDWGEA</sequence>
<dbReference type="GO" id="GO:0004081">
    <property type="term" value="F:bis(5'-nucleosyl)-tetraphosphatase (asymmetrical) activity"/>
    <property type="evidence" value="ECO:0007669"/>
    <property type="project" value="TreeGrafter"/>
</dbReference>
<accession>A0A101Q4D3</accession>
<dbReference type="PANTHER" id="PTHR21340">
    <property type="entry name" value="DIADENOSINE 5,5-P1,P4-TETRAPHOSPHATE PYROPHOSPHOHYDROLASE MUTT"/>
    <property type="match status" value="1"/>
</dbReference>
<dbReference type="InterPro" id="IPR015797">
    <property type="entry name" value="NUDIX_hydrolase-like_dom_sf"/>
</dbReference>
<proteinExistence type="predicted"/>
<dbReference type="Proteomes" id="UP000053398">
    <property type="component" value="Unassembled WGS sequence"/>
</dbReference>
<organism evidence="3 4">
    <name type="scientific">Streptomyces corchorusii</name>
    <name type="common">Streptomyces chibaensis</name>
    <dbReference type="NCBI Taxonomy" id="1903"/>
    <lineage>
        <taxon>Bacteria</taxon>
        <taxon>Bacillati</taxon>
        <taxon>Actinomycetota</taxon>
        <taxon>Actinomycetes</taxon>
        <taxon>Kitasatosporales</taxon>
        <taxon>Streptomycetaceae</taxon>
        <taxon>Streptomyces</taxon>
    </lineage>
</organism>
<name>A0A101Q4D3_STRCK</name>
<protein>
    <recommendedName>
        <fullName evidence="2">Nudix hydrolase domain-containing protein</fullName>
    </recommendedName>
</protein>
<dbReference type="PROSITE" id="PS51462">
    <property type="entry name" value="NUDIX"/>
    <property type="match status" value="1"/>
</dbReference>
<evidence type="ECO:0000256" key="1">
    <source>
        <dbReference type="ARBA" id="ARBA00022801"/>
    </source>
</evidence>
<dbReference type="InterPro" id="IPR000086">
    <property type="entry name" value="NUDIX_hydrolase_dom"/>
</dbReference>
<evidence type="ECO:0000313" key="4">
    <source>
        <dbReference type="Proteomes" id="UP000053398"/>
    </source>
</evidence>
<dbReference type="PRINTS" id="PR00502">
    <property type="entry name" value="NUDIXFAMILY"/>
</dbReference>
<comment type="caution">
    <text evidence="3">The sequence shown here is derived from an EMBL/GenBank/DDBJ whole genome shotgun (WGS) entry which is preliminary data.</text>
</comment>
<dbReference type="GO" id="GO:0006754">
    <property type="term" value="P:ATP biosynthetic process"/>
    <property type="evidence" value="ECO:0007669"/>
    <property type="project" value="TreeGrafter"/>
</dbReference>
<dbReference type="Gene3D" id="3.90.79.10">
    <property type="entry name" value="Nucleoside Triphosphate Pyrophosphohydrolase"/>
    <property type="match status" value="1"/>
</dbReference>
<dbReference type="GO" id="GO:0006167">
    <property type="term" value="P:AMP biosynthetic process"/>
    <property type="evidence" value="ECO:0007669"/>
    <property type="project" value="TreeGrafter"/>
</dbReference>
<keyword evidence="1" id="KW-0378">Hydrolase</keyword>
<dbReference type="AlphaFoldDB" id="A0A101Q4D3"/>
<gene>
    <name evidence="3" type="ORF">AQJ11_24410</name>
</gene>
<reference evidence="3 4" key="1">
    <citation type="submission" date="2015-10" db="EMBL/GenBank/DDBJ databases">
        <title>Draft genome sequence of Streptomyces corchorusii DSM 40340, type strain for the species Streptomyces corchorusii.</title>
        <authorList>
            <person name="Ruckert C."/>
            <person name="Winkler A."/>
            <person name="Kalinowski J."/>
            <person name="Kampfer P."/>
            <person name="Glaeser S."/>
        </authorList>
    </citation>
    <scope>NUCLEOTIDE SEQUENCE [LARGE SCALE GENOMIC DNA]</scope>
    <source>
        <strain evidence="3 4">DSM 40340</strain>
    </source>
</reference>
<keyword evidence="4" id="KW-1185">Reference proteome</keyword>
<dbReference type="Pfam" id="PF00293">
    <property type="entry name" value="NUDIX"/>
    <property type="match status" value="1"/>
</dbReference>